<dbReference type="InterPro" id="IPR001727">
    <property type="entry name" value="GDT1-like"/>
</dbReference>
<keyword evidence="3 6" id="KW-0812">Transmembrane</keyword>
<dbReference type="GO" id="GO:0016020">
    <property type="term" value="C:membrane"/>
    <property type="evidence" value="ECO:0007669"/>
    <property type="project" value="UniProtKB-SubCell"/>
</dbReference>
<dbReference type="eggNOG" id="COG2119">
    <property type="taxonomic scope" value="Bacteria"/>
</dbReference>
<reference evidence="7 12" key="2">
    <citation type="submission" date="2017-10" db="EMBL/GenBank/DDBJ databases">
        <title>Sphingobium yanoikuyae S72.</title>
        <authorList>
            <person name="Sanchez E."/>
            <person name="Bustos P."/>
            <person name="Mendoza P."/>
            <person name="Guo X."/>
            <person name="Mendoza A."/>
        </authorList>
    </citation>
    <scope>NUCLEOTIDE SEQUENCE [LARGE SCALE GENOMIC DNA]</scope>
    <source>
        <strain evidence="7 12">S72</strain>
    </source>
</reference>
<evidence type="ECO:0000256" key="1">
    <source>
        <dbReference type="ARBA" id="ARBA00004141"/>
    </source>
</evidence>
<proteinExistence type="inferred from homology"/>
<dbReference type="GeneID" id="57779144"/>
<dbReference type="Proteomes" id="UP000502611">
    <property type="component" value="Chromosome"/>
</dbReference>
<dbReference type="RefSeq" id="WP_037522168.1">
    <property type="nucleotide sequence ID" value="NZ_CP023741.1"/>
</dbReference>
<protein>
    <recommendedName>
        <fullName evidence="6">GDT1 family protein</fullName>
    </recommendedName>
</protein>
<evidence type="ECO:0000313" key="13">
    <source>
        <dbReference type="Proteomes" id="UP000464086"/>
    </source>
</evidence>
<accession>A0A084EBA5</accession>
<dbReference type="Proteomes" id="UP000219422">
    <property type="component" value="Chromosome"/>
</dbReference>
<evidence type="ECO:0000313" key="8">
    <source>
        <dbReference type="EMBL" id="KEZ15247.1"/>
    </source>
</evidence>
<reference evidence="9 13" key="3">
    <citation type="submission" date="2019-12" db="EMBL/GenBank/DDBJ databases">
        <title>Functional and genomic insights into the Sphingobium yanoikuyae YC-JY1, a bacterium efficiently degrading bisphenol A.</title>
        <authorList>
            <person name="Jia Y."/>
            <person name="Li X."/>
            <person name="Wang J."/>
            <person name="Eltoukhy A."/>
            <person name="Lamraoui I."/>
            <person name="Yan Y."/>
        </authorList>
    </citation>
    <scope>NUCLEOTIDE SEQUENCE [LARGE SCALE GENOMIC DNA]</scope>
    <source>
        <strain evidence="9 13">YC-JY1</strain>
    </source>
</reference>
<dbReference type="EMBL" id="CP047218">
    <property type="protein sequence ID" value="QHD68888.1"/>
    <property type="molecule type" value="Genomic_DNA"/>
</dbReference>
<evidence type="ECO:0000313" key="7">
    <source>
        <dbReference type="EMBL" id="ATI82060.1"/>
    </source>
</evidence>
<dbReference type="EMBL" id="CP023741">
    <property type="protein sequence ID" value="ATI82060.1"/>
    <property type="molecule type" value="Genomic_DNA"/>
</dbReference>
<dbReference type="AlphaFoldDB" id="A0A084EBA5"/>
<feature type="transmembrane region" description="Helical" evidence="6">
    <location>
        <begin position="36"/>
        <end position="60"/>
    </location>
</feature>
<keyword evidence="4 6" id="KW-1133">Transmembrane helix</keyword>
<organism evidence="8 11">
    <name type="scientific">Sphingobium yanoikuyae</name>
    <name type="common">Sphingomonas yanoikuyae</name>
    <dbReference type="NCBI Taxonomy" id="13690"/>
    <lineage>
        <taxon>Bacteria</taxon>
        <taxon>Pseudomonadati</taxon>
        <taxon>Pseudomonadota</taxon>
        <taxon>Alphaproteobacteria</taxon>
        <taxon>Sphingomonadales</taxon>
        <taxon>Sphingomonadaceae</taxon>
        <taxon>Sphingobium</taxon>
    </lineage>
</organism>
<feature type="transmembrane region" description="Helical" evidence="6">
    <location>
        <begin position="132"/>
        <end position="152"/>
    </location>
</feature>
<evidence type="ECO:0000313" key="12">
    <source>
        <dbReference type="Proteomes" id="UP000219422"/>
    </source>
</evidence>
<evidence type="ECO:0000313" key="11">
    <source>
        <dbReference type="Proteomes" id="UP000028534"/>
    </source>
</evidence>
<feature type="transmembrane region" description="Helical" evidence="6">
    <location>
        <begin position="164"/>
        <end position="185"/>
    </location>
</feature>
<keyword evidence="5 6" id="KW-0472">Membrane</keyword>
<comment type="subcellular location">
    <subcellularLocation>
        <location evidence="1 6">Membrane</location>
        <topology evidence="1 6">Multi-pass membrane protein</topology>
    </subcellularLocation>
</comment>
<comment type="similarity">
    <text evidence="2 6">Belongs to the GDT1 family.</text>
</comment>
<dbReference type="KEGG" id="sya:A6768_20030"/>
<dbReference type="Proteomes" id="UP000464086">
    <property type="component" value="Chromosome"/>
</dbReference>
<reference evidence="10 14" key="4">
    <citation type="submission" date="2020-04" db="EMBL/GenBank/DDBJ databases">
        <title>The Whole Genome Analysis of High salt-tolerant Sphingobium yanoikuyae YC-XJ2 with Aryl organophosphorus flame retardants (aryl-OPFRs)-degrading capacity and characteristics of Related phosphotriesterase.</title>
        <authorList>
            <person name="Li X."/>
        </authorList>
    </citation>
    <scope>NUCLEOTIDE SEQUENCE [LARGE SCALE GENOMIC DNA]</scope>
    <source>
        <strain evidence="10 14">YC-XJ2</strain>
    </source>
</reference>
<evidence type="ECO:0000256" key="2">
    <source>
        <dbReference type="ARBA" id="ARBA00009190"/>
    </source>
</evidence>
<dbReference type="Pfam" id="PF01169">
    <property type="entry name" value="GDT1"/>
    <property type="match status" value="1"/>
</dbReference>
<gene>
    <name evidence="7" type="ORF">A6768_20030</name>
    <name evidence="8" type="ORF">CP98_04483</name>
    <name evidence="9" type="ORF">GS397_18675</name>
    <name evidence="10" type="ORF">HH800_20045</name>
</gene>
<evidence type="ECO:0000313" key="10">
    <source>
        <dbReference type="EMBL" id="QJR04289.1"/>
    </source>
</evidence>
<evidence type="ECO:0000256" key="3">
    <source>
        <dbReference type="ARBA" id="ARBA00022692"/>
    </source>
</evidence>
<evidence type="ECO:0000256" key="5">
    <source>
        <dbReference type="ARBA" id="ARBA00023136"/>
    </source>
</evidence>
<sequence length="188" mass="19190">MDALLIALLGCLFGEIGDKGQLLVLALAHRYQRDGAIIAGVAVAAIANAALSAAAGAWIGPMLGHDARLLFMALSVLFLGVGLLWPVKMPDTLDDWRIGPFLTTALGVFILGFGDGPQFLILGIATRTADPALAAIGGAIGVIAASVPVILMRDRFLSVLPVRAIRLVGGGIAILAGAGMAMSAIGRL</sequence>
<evidence type="ECO:0000313" key="14">
    <source>
        <dbReference type="Proteomes" id="UP000502611"/>
    </source>
</evidence>
<evidence type="ECO:0000256" key="6">
    <source>
        <dbReference type="RuleBase" id="RU365102"/>
    </source>
</evidence>
<dbReference type="PATRIC" id="fig|13690.10.peg.4616"/>
<dbReference type="GO" id="GO:0046873">
    <property type="term" value="F:metal ion transmembrane transporter activity"/>
    <property type="evidence" value="ECO:0007669"/>
    <property type="project" value="InterPro"/>
</dbReference>
<dbReference type="STRING" id="13690.AX777_15940"/>
<dbReference type="Proteomes" id="UP000028534">
    <property type="component" value="Unassembled WGS sequence"/>
</dbReference>
<feature type="transmembrane region" description="Helical" evidence="6">
    <location>
        <begin position="105"/>
        <end position="125"/>
    </location>
</feature>
<dbReference type="EMBL" id="CP053021">
    <property type="protein sequence ID" value="QJR04289.1"/>
    <property type="molecule type" value="Genomic_DNA"/>
</dbReference>
<evidence type="ECO:0000313" key="9">
    <source>
        <dbReference type="EMBL" id="QHD68888.1"/>
    </source>
</evidence>
<feature type="transmembrane region" description="Helical" evidence="6">
    <location>
        <begin position="67"/>
        <end position="85"/>
    </location>
</feature>
<reference evidence="8 11" key="1">
    <citation type="submission" date="2014-03" db="EMBL/GenBank/DDBJ databases">
        <title>Genome sequence of Sphingobium yanoikuyae B1.</title>
        <authorList>
            <person name="Gan H.M."/>
            <person name="Gan H.Y."/>
            <person name="Savka M.A."/>
        </authorList>
    </citation>
    <scope>NUCLEOTIDE SEQUENCE [LARGE SCALE GENOMIC DNA]</scope>
    <source>
        <strain evidence="8 11">B1</strain>
    </source>
</reference>
<name>A0A084EBA5_SPHYA</name>
<evidence type="ECO:0000256" key="4">
    <source>
        <dbReference type="ARBA" id="ARBA00022989"/>
    </source>
</evidence>
<dbReference type="EMBL" id="JGVR01000042">
    <property type="protein sequence ID" value="KEZ15247.1"/>
    <property type="molecule type" value="Genomic_DNA"/>
</dbReference>